<accession>A0ABN8J7G3</accession>
<organism evidence="2 3">
    <name type="scientific">Iphiclides podalirius</name>
    <name type="common">scarce swallowtail</name>
    <dbReference type="NCBI Taxonomy" id="110791"/>
    <lineage>
        <taxon>Eukaryota</taxon>
        <taxon>Metazoa</taxon>
        <taxon>Ecdysozoa</taxon>
        <taxon>Arthropoda</taxon>
        <taxon>Hexapoda</taxon>
        <taxon>Insecta</taxon>
        <taxon>Pterygota</taxon>
        <taxon>Neoptera</taxon>
        <taxon>Endopterygota</taxon>
        <taxon>Lepidoptera</taxon>
        <taxon>Glossata</taxon>
        <taxon>Ditrysia</taxon>
        <taxon>Papilionoidea</taxon>
        <taxon>Papilionidae</taxon>
        <taxon>Papilioninae</taxon>
        <taxon>Iphiclides</taxon>
    </lineage>
</organism>
<protein>
    <submittedName>
        <fullName evidence="2">Uncharacterized protein</fullName>
    </submittedName>
</protein>
<evidence type="ECO:0000313" key="3">
    <source>
        <dbReference type="Proteomes" id="UP000837857"/>
    </source>
</evidence>
<keyword evidence="1" id="KW-1133">Transmembrane helix</keyword>
<keyword evidence="3" id="KW-1185">Reference proteome</keyword>
<name>A0ABN8J7G3_9NEOP</name>
<gene>
    <name evidence="2" type="ORF">IPOD504_LOCUS16959</name>
</gene>
<evidence type="ECO:0000256" key="1">
    <source>
        <dbReference type="SAM" id="Phobius"/>
    </source>
</evidence>
<dbReference type="Proteomes" id="UP000837857">
    <property type="component" value="Chromosome 8"/>
</dbReference>
<feature type="non-terminal residue" evidence="2">
    <location>
        <position position="68"/>
    </location>
</feature>
<sequence>MPLRSFNTSIERTSWNSSEQWGVAPMDLGVFYKPDFTIIVLYVAVLTTSLSANTLLIFIVVKFQYMRR</sequence>
<reference evidence="2" key="1">
    <citation type="submission" date="2022-03" db="EMBL/GenBank/DDBJ databases">
        <authorList>
            <person name="Martin H S."/>
        </authorList>
    </citation>
    <scope>NUCLEOTIDE SEQUENCE</scope>
</reference>
<feature type="transmembrane region" description="Helical" evidence="1">
    <location>
        <begin position="36"/>
        <end position="61"/>
    </location>
</feature>
<keyword evidence="1" id="KW-0472">Membrane</keyword>
<evidence type="ECO:0000313" key="2">
    <source>
        <dbReference type="EMBL" id="CAH2075627.1"/>
    </source>
</evidence>
<keyword evidence="1" id="KW-0812">Transmembrane</keyword>
<proteinExistence type="predicted"/>
<dbReference type="EMBL" id="OW152820">
    <property type="protein sequence ID" value="CAH2075627.1"/>
    <property type="molecule type" value="Genomic_DNA"/>
</dbReference>